<dbReference type="EMBL" id="WQRF01000002">
    <property type="protein sequence ID" value="MVS99277.1"/>
    <property type="molecule type" value="Genomic_DNA"/>
</dbReference>
<organism evidence="2 3">
    <name type="scientific">Devosia marina</name>
    <dbReference type="NCBI Taxonomy" id="2683198"/>
    <lineage>
        <taxon>Bacteria</taxon>
        <taxon>Pseudomonadati</taxon>
        <taxon>Pseudomonadota</taxon>
        <taxon>Alphaproteobacteria</taxon>
        <taxon>Hyphomicrobiales</taxon>
        <taxon>Devosiaceae</taxon>
        <taxon>Devosia</taxon>
    </lineage>
</organism>
<evidence type="ECO:0000256" key="1">
    <source>
        <dbReference type="SAM" id="SignalP"/>
    </source>
</evidence>
<reference evidence="2 3" key="1">
    <citation type="submission" date="2019-12" db="EMBL/GenBank/DDBJ databases">
        <title>Devosia maris sp. nov., isolated from the deep seawater.</title>
        <authorList>
            <person name="Liu Y."/>
        </authorList>
    </citation>
    <scope>NUCLEOTIDE SEQUENCE [LARGE SCALE GENOMIC DNA]</scope>
    <source>
        <strain evidence="2 3">L53-10-65</strain>
    </source>
</reference>
<dbReference type="AlphaFoldDB" id="A0A7X3K393"/>
<sequence length="386" mass="41582">MLRAIAVAILGIVATSIAQADDEYFGRFIVDPQHPEFAVLAGPIEHNAPLDFRRMIRAYPDIATVALHSVGGDVTAGLLLAQEVHERGISTFIAPDSFCYSACSYVFLAGKDRLVEGALGVHQMANDDGDIYSVQVAISDLLDTLGEFDVPDRVISDMLRTPPQEMTVYDAAAATELGLNRLTEAVADAPPDTGALSLGFQPGINVNATDEDGISYIHPSLPQPARAQLWTEVDQYAGEVWWSTTLEGGNTAMVAEAAIPKMALDAKIIWRKNTDAAVPAMSVMTVQFSNYSVVEVEQIAGVLVKDDMAATGTPLFGASAKTGERSFVFALSADDGAGYTNAYMLNDHQNIDLALVLKNGRNALLTLQKDDEARIKFREVLESWAE</sequence>
<dbReference type="RefSeq" id="WP_157290150.1">
    <property type="nucleotide sequence ID" value="NZ_WQRF01000002.1"/>
</dbReference>
<name>A0A7X3K393_9HYPH</name>
<keyword evidence="3" id="KW-1185">Reference proteome</keyword>
<dbReference type="SUPFAM" id="SSF52096">
    <property type="entry name" value="ClpP/crotonase"/>
    <property type="match status" value="1"/>
</dbReference>
<gene>
    <name evidence="2" type="ORF">GO014_09615</name>
</gene>
<protein>
    <recommendedName>
        <fullName evidence="4">Periplasmic protein-like protein</fullName>
    </recommendedName>
</protein>
<accession>A0A7X3K393</accession>
<feature type="signal peptide" evidence="1">
    <location>
        <begin position="1"/>
        <end position="20"/>
    </location>
</feature>
<feature type="chain" id="PRO_5031419275" description="Periplasmic protein-like protein" evidence="1">
    <location>
        <begin position="21"/>
        <end position="386"/>
    </location>
</feature>
<comment type="caution">
    <text evidence="2">The sequence shown here is derived from an EMBL/GenBank/DDBJ whole genome shotgun (WGS) entry which is preliminary data.</text>
</comment>
<evidence type="ECO:0008006" key="4">
    <source>
        <dbReference type="Google" id="ProtNLM"/>
    </source>
</evidence>
<dbReference type="Proteomes" id="UP000438106">
    <property type="component" value="Unassembled WGS sequence"/>
</dbReference>
<proteinExistence type="predicted"/>
<dbReference type="InterPro" id="IPR029045">
    <property type="entry name" value="ClpP/crotonase-like_dom_sf"/>
</dbReference>
<keyword evidence="1" id="KW-0732">Signal</keyword>
<evidence type="ECO:0000313" key="3">
    <source>
        <dbReference type="Proteomes" id="UP000438106"/>
    </source>
</evidence>
<evidence type="ECO:0000313" key="2">
    <source>
        <dbReference type="EMBL" id="MVS99277.1"/>
    </source>
</evidence>